<dbReference type="Proteomes" id="UP000004508">
    <property type="component" value="Unassembled WGS sequence"/>
</dbReference>
<accession>D6TWI7</accession>
<protein>
    <submittedName>
        <fullName evidence="1">Uncharacterized protein</fullName>
    </submittedName>
</protein>
<evidence type="ECO:0000313" key="2">
    <source>
        <dbReference type="Proteomes" id="UP000004508"/>
    </source>
</evidence>
<sequence>MSERDLLSEDLQRKSLSRNEIVLPYADALQALVILEEAHQAVLGWEPWLKWPNGSHLHPLLVLCHL</sequence>
<comment type="caution">
    <text evidence="1">The sequence shown here is derived from an EMBL/GenBank/DDBJ whole genome shotgun (WGS) entry which is preliminary data.</text>
</comment>
<evidence type="ECO:0000313" key="1">
    <source>
        <dbReference type="EMBL" id="EFH84570.1"/>
    </source>
</evidence>
<organism evidence="1 2">
    <name type="scientific">Ktedonobacter racemifer DSM 44963</name>
    <dbReference type="NCBI Taxonomy" id="485913"/>
    <lineage>
        <taxon>Bacteria</taxon>
        <taxon>Bacillati</taxon>
        <taxon>Chloroflexota</taxon>
        <taxon>Ktedonobacteria</taxon>
        <taxon>Ktedonobacterales</taxon>
        <taxon>Ktedonobacteraceae</taxon>
        <taxon>Ktedonobacter</taxon>
    </lineage>
</organism>
<dbReference type="AlphaFoldDB" id="D6TWI7"/>
<dbReference type="OrthoDB" id="6897301at2"/>
<dbReference type="EMBL" id="ADVG01000003">
    <property type="protein sequence ID" value="EFH84570.1"/>
    <property type="molecule type" value="Genomic_DNA"/>
</dbReference>
<dbReference type="InParanoid" id="D6TWI7"/>
<keyword evidence="2" id="KW-1185">Reference proteome</keyword>
<reference evidence="1 2" key="1">
    <citation type="journal article" date="2011" name="Stand. Genomic Sci.">
        <title>Non-contiguous finished genome sequence and contextual data of the filamentous soil bacterium Ktedonobacter racemifer type strain (SOSP1-21).</title>
        <authorList>
            <person name="Chang Y.J."/>
            <person name="Land M."/>
            <person name="Hauser L."/>
            <person name="Chertkov O."/>
            <person name="Del Rio T.G."/>
            <person name="Nolan M."/>
            <person name="Copeland A."/>
            <person name="Tice H."/>
            <person name="Cheng J.F."/>
            <person name="Lucas S."/>
            <person name="Han C."/>
            <person name="Goodwin L."/>
            <person name="Pitluck S."/>
            <person name="Ivanova N."/>
            <person name="Ovchinikova G."/>
            <person name="Pati A."/>
            <person name="Chen A."/>
            <person name="Palaniappan K."/>
            <person name="Mavromatis K."/>
            <person name="Liolios K."/>
            <person name="Brettin T."/>
            <person name="Fiebig A."/>
            <person name="Rohde M."/>
            <person name="Abt B."/>
            <person name="Goker M."/>
            <person name="Detter J.C."/>
            <person name="Woyke T."/>
            <person name="Bristow J."/>
            <person name="Eisen J.A."/>
            <person name="Markowitz V."/>
            <person name="Hugenholtz P."/>
            <person name="Kyrpides N.C."/>
            <person name="Klenk H.P."/>
            <person name="Lapidus A."/>
        </authorList>
    </citation>
    <scope>NUCLEOTIDE SEQUENCE [LARGE SCALE GENOMIC DNA]</scope>
    <source>
        <strain evidence="2">DSM 44963</strain>
    </source>
</reference>
<name>D6TWI7_KTERA</name>
<proteinExistence type="predicted"/>
<gene>
    <name evidence="1" type="ORF">Krac_5644</name>
</gene>
<dbReference type="STRING" id="485913.Krac_5644"/>